<reference evidence="1 2" key="1">
    <citation type="submission" date="2018-03" db="EMBL/GenBank/DDBJ databases">
        <authorList>
            <person name="Gully D."/>
        </authorList>
    </citation>
    <scope>NUCLEOTIDE SEQUENCE [LARGE SCALE GENOMIC DNA]</scope>
    <source>
        <strain evidence="1">ORS3257</strain>
    </source>
</reference>
<dbReference type="RefSeq" id="WP_122401519.1">
    <property type="nucleotide sequence ID" value="NZ_LS398110.1"/>
</dbReference>
<dbReference type="KEGG" id="bvz:BRAD3257_1925"/>
<accession>A0A2U3PV64</accession>
<evidence type="ECO:0000313" key="2">
    <source>
        <dbReference type="Proteomes" id="UP000246085"/>
    </source>
</evidence>
<name>A0A2U3PV64_9BRAD</name>
<dbReference type="EMBL" id="LS398110">
    <property type="protein sequence ID" value="SPP93033.1"/>
    <property type="molecule type" value="Genomic_DNA"/>
</dbReference>
<evidence type="ECO:0000313" key="1">
    <source>
        <dbReference type="EMBL" id="SPP93033.1"/>
    </source>
</evidence>
<protein>
    <submittedName>
        <fullName evidence="1">Uncharacterized protein</fullName>
    </submittedName>
</protein>
<gene>
    <name evidence="1" type="ORF">BRAD3257_1925</name>
</gene>
<dbReference type="Proteomes" id="UP000246085">
    <property type="component" value="Chromosome BRAD3257"/>
</dbReference>
<organism evidence="1 2">
    <name type="scientific">Bradyrhizobium vignae</name>
    <dbReference type="NCBI Taxonomy" id="1549949"/>
    <lineage>
        <taxon>Bacteria</taxon>
        <taxon>Pseudomonadati</taxon>
        <taxon>Pseudomonadota</taxon>
        <taxon>Alphaproteobacteria</taxon>
        <taxon>Hyphomicrobiales</taxon>
        <taxon>Nitrobacteraceae</taxon>
        <taxon>Bradyrhizobium</taxon>
    </lineage>
</organism>
<proteinExistence type="predicted"/>
<dbReference type="AlphaFoldDB" id="A0A2U3PV64"/>
<sequence>MADLRDLVLEAHGAAKWKRFRQIEGDMSIVGLLWARKGWPDVLRSVRVTADIAEQQLSYQPFTADGLRSFYRPDLVAIDTLDGKRLKQRSNPRNAFANHTPATPWDDLHLAYFSGYAMWNYLNTPFILELPGFLTEELEPYAEGHQTWRRLKVTFPDSVATHSREQVLYVDDNGLIARLDYSADVSGGVPSAHFTSGYLEFEGIKIPTRRRAFLRNADGTPIQDGVVVAIDISGIRFS</sequence>